<feature type="domain" description="PI3K/PI4K catalytic" evidence="11">
    <location>
        <begin position="470"/>
        <end position="798"/>
    </location>
</feature>
<proteinExistence type="inferred from homology"/>
<sequence length="849" mass="99037">MPLSTKKNHNIFLNSETFDELVNTSIFPETIFTHLKYKWAIQERTYAIKNLKLLVENLSKSVGFNFDSFCDTVVNNQKSSAKRYTFIENEPISESPCFRLLSNLYYTKAEWLLEINKHIFDIGDHEFIDDSNRYNTSEKILNLYLASLKFDKNSYNSWNSLAVWHCKKMSQIEMEVSNDLSESIKKHIIPSIHSFFKSIDLSDSFTEFQDLLQLLKIWFKYGHLTPVSEEMAKRFNDIDPICWIQVLPQIIARVDSPHIQIISTIKKLLIKLGKSYPESILFPLTVSRKISPSNIKNLAFKVIETLRYDFPELIYQSDLVADELSKVATSIEEKWLSSIDEASRKYFICHDIDGMMDILISLISSTKSTTKTIVEERFYQEYQVHISEISLFIEKLAFSKNNEDLDIVRVINRIWISLKKMFIKFESKSKKINIINLQEYSPKLFNSKNLIISIPGTFKPNEEKINIYKFHHILKLYTSKQRPRNLIIHGSDGLEYRFLLKGNEDLRQDERIMQIFNLINMLLLRAPEAFSRHLKIERFPIIPISPNSGLIGFYDNCETLHSIIKKYRESISIPLSSEQRKIQDFAPDYEKLDIVQKVEAFSVGLSATKGDELKNIFWIKSTNAEDWIYRRSNFTRSLSVMSFVGYIIGLGDRHPSNFMIHNITGKVVHIDFGDCFESTMNRELHPEHVPFRLTRILINAMEINSIQGSFKIASETTLRILRSNKESLMTALEAFIYDPLIGWVLSEKKINRTPQKEKSLSELMEFGYGNKWDNKIEYSENKPSFGIKCENLKNQKATDLMDRIEKKLDGLEFNTKESIDICSHVERLVEQATSLENLCRCFIGWCAFW</sequence>
<dbReference type="InterPro" id="IPR057564">
    <property type="entry name" value="HEAT_ATR"/>
</dbReference>
<dbReference type="InterPro" id="IPR036738">
    <property type="entry name" value="FRB_sf"/>
</dbReference>
<dbReference type="SMART" id="SM00146">
    <property type="entry name" value="PI3Kc"/>
    <property type="match status" value="1"/>
</dbReference>
<dbReference type="InterPro" id="IPR003152">
    <property type="entry name" value="FATC_dom"/>
</dbReference>
<evidence type="ECO:0000256" key="1">
    <source>
        <dbReference type="ARBA" id="ARBA00011031"/>
    </source>
</evidence>
<dbReference type="InterPro" id="IPR000403">
    <property type="entry name" value="PI3/4_kinase_cat_dom"/>
</dbReference>
<dbReference type="GO" id="GO:0044877">
    <property type="term" value="F:protein-containing complex binding"/>
    <property type="evidence" value="ECO:0007669"/>
    <property type="project" value="InterPro"/>
</dbReference>
<keyword evidence="7" id="KW-0067">ATP-binding</keyword>
<dbReference type="InterPro" id="IPR011009">
    <property type="entry name" value="Kinase-like_dom_sf"/>
</dbReference>
<dbReference type="InterPro" id="IPR003151">
    <property type="entry name" value="PIK-rel_kinase_FAT"/>
</dbReference>
<evidence type="ECO:0000259" key="11">
    <source>
        <dbReference type="PROSITE" id="PS50290"/>
    </source>
</evidence>
<evidence type="ECO:0000256" key="5">
    <source>
        <dbReference type="ARBA" id="ARBA00022741"/>
    </source>
</evidence>
<evidence type="ECO:0000259" key="12">
    <source>
        <dbReference type="PROSITE" id="PS51189"/>
    </source>
</evidence>
<feature type="domain" description="FATC" evidence="13">
    <location>
        <begin position="817"/>
        <end position="849"/>
    </location>
</feature>
<keyword evidence="3" id="KW-0808">Transferase</keyword>
<evidence type="ECO:0000313" key="14">
    <source>
        <dbReference type="EMBL" id="OMJ18872.1"/>
    </source>
</evidence>
<dbReference type="PROSITE" id="PS51190">
    <property type="entry name" value="FATC"/>
    <property type="match status" value="1"/>
</dbReference>
<dbReference type="GO" id="GO:0031931">
    <property type="term" value="C:TORC1 complex"/>
    <property type="evidence" value="ECO:0007669"/>
    <property type="project" value="TreeGrafter"/>
</dbReference>
<comment type="similarity">
    <text evidence="1">Belongs to the PI3/PI4-kinase family.</text>
</comment>
<dbReference type="GO" id="GO:0031929">
    <property type="term" value="P:TOR signaling"/>
    <property type="evidence" value="ECO:0007669"/>
    <property type="project" value="TreeGrafter"/>
</dbReference>
<evidence type="ECO:0000256" key="7">
    <source>
        <dbReference type="ARBA" id="ARBA00022840"/>
    </source>
</evidence>
<dbReference type="Gene3D" id="1.10.1070.11">
    <property type="entry name" value="Phosphatidylinositol 3-/4-kinase, catalytic domain"/>
    <property type="match status" value="1"/>
</dbReference>
<keyword evidence="4" id="KW-0677">Repeat</keyword>
<dbReference type="SMART" id="SM01345">
    <property type="entry name" value="Rapamycin_bind"/>
    <property type="match status" value="1"/>
</dbReference>
<reference evidence="15" key="1">
    <citation type="submission" date="2017-01" db="EMBL/GenBank/DDBJ databases">
        <authorList>
            <person name="Wang Y."/>
            <person name="White M."/>
            <person name="Kvist S."/>
            <person name="Moncalvo J.-M."/>
        </authorList>
    </citation>
    <scope>NUCLEOTIDE SEQUENCE [LARGE SCALE GENOMIC DNA]</scope>
    <source>
        <strain evidence="15">ID-206-W2</strain>
    </source>
</reference>
<evidence type="ECO:0000256" key="2">
    <source>
        <dbReference type="ARBA" id="ARBA00012513"/>
    </source>
</evidence>
<dbReference type="InterPro" id="IPR009076">
    <property type="entry name" value="FRB_dom"/>
</dbReference>
<evidence type="ECO:0000256" key="9">
    <source>
        <dbReference type="ARBA" id="ARBA00048679"/>
    </source>
</evidence>
<dbReference type="SUPFAM" id="SSF56112">
    <property type="entry name" value="Protein kinase-like (PK-like)"/>
    <property type="match status" value="1"/>
</dbReference>
<evidence type="ECO:0000256" key="8">
    <source>
        <dbReference type="ARBA" id="ARBA00047899"/>
    </source>
</evidence>
<dbReference type="PROSITE" id="PS00915">
    <property type="entry name" value="PI3_4_KINASE_1"/>
    <property type="match status" value="1"/>
</dbReference>
<dbReference type="AlphaFoldDB" id="A0A1R1XW46"/>
<dbReference type="EMBL" id="LSSM01003160">
    <property type="protein sequence ID" value="OMJ18872.1"/>
    <property type="molecule type" value="Genomic_DNA"/>
</dbReference>
<keyword evidence="6 14" id="KW-0418">Kinase</keyword>
<dbReference type="PROSITE" id="PS50290">
    <property type="entry name" value="PI3_4_KINASE_3"/>
    <property type="match status" value="1"/>
</dbReference>
<evidence type="ECO:0000256" key="3">
    <source>
        <dbReference type="ARBA" id="ARBA00022679"/>
    </source>
</evidence>
<evidence type="ECO:0000259" key="13">
    <source>
        <dbReference type="PROSITE" id="PS51190"/>
    </source>
</evidence>
<dbReference type="Pfam" id="PF23593">
    <property type="entry name" value="HEAT_ATR"/>
    <property type="match status" value="1"/>
</dbReference>
<dbReference type="InterPro" id="IPR018936">
    <property type="entry name" value="PI3/4_kinase_CS"/>
</dbReference>
<dbReference type="PANTHER" id="PTHR11139:SF9">
    <property type="entry name" value="SERINE_THREONINE-PROTEIN KINASE MTOR"/>
    <property type="match status" value="1"/>
</dbReference>
<dbReference type="InterPro" id="IPR026683">
    <property type="entry name" value="TOR_cat"/>
</dbReference>
<dbReference type="GO" id="GO:0005634">
    <property type="term" value="C:nucleus"/>
    <property type="evidence" value="ECO:0007669"/>
    <property type="project" value="TreeGrafter"/>
</dbReference>
<dbReference type="GO" id="GO:0031932">
    <property type="term" value="C:TORC2 complex"/>
    <property type="evidence" value="ECO:0007669"/>
    <property type="project" value="TreeGrafter"/>
</dbReference>
<dbReference type="Pfam" id="PF08771">
    <property type="entry name" value="FRB_dom"/>
    <property type="match status" value="1"/>
</dbReference>
<organism evidence="14 15">
    <name type="scientific">Smittium culicis</name>
    <dbReference type="NCBI Taxonomy" id="133412"/>
    <lineage>
        <taxon>Eukaryota</taxon>
        <taxon>Fungi</taxon>
        <taxon>Fungi incertae sedis</taxon>
        <taxon>Zoopagomycota</taxon>
        <taxon>Kickxellomycotina</taxon>
        <taxon>Harpellomycetes</taxon>
        <taxon>Harpellales</taxon>
        <taxon>Legeriomycetaceae</taxon>
        <taxon>Smittium</taxon>
    </lineage>
</organism>
<protein>
    <recommendedName>
        <fullName evidence="2">non-specific serine/threonine protein kinase</fullName>
        <ecNumber evidence="2">2.7.11.1</ecNumber>
    </recommendedName>
</protein>
<dbReference type="GO" id="GO:0005524">
    <property type="term" value="F:ATP binding"/>
    <property type="evidence" value="ECO:0007669"/>
    <property type="project" value="UniProtKB-KW"/>
</dbReference>
<gene>
    <name evidence="14" type="ORF">AYI69_g6846</name>
</gene>
<dbReference type="Pfam" id="PF02260">
    <property type="entry name" value="FATC"/>
    <property type="match status" value="1"/>
</dbReference>
<feature type="coiled-coil region" evidence="10">
    <location>
        <begin position="787"/>
        <end position="814"/>
    </location>
</feature>
<keyword evidence="5" id="KW-0547">Nucleotide-binding</keyword>
<evidence type="ECO:0000313" key="15">
    <source>
        <dbReference type="Proteomes" id="UP000187429"/>
    </source>
</evidence>
<dbReference type="OrthoDB" id="381190at2759"/>
<comment type="catalytic activity">
    <reaction evidence="9">
        <text>L-seryl-[protein] + ATP = O-phospho-L-seryl-[protein] + ADP + H(+)</text>
        <dbReference type="Rhea" id="RHEA:17989"/>
        <dbReference type="Rhea" id="RHEA-COMP:9863"/>
        <dbReference type="Rhea" id="RHEA-COMP:11604"/>
        <dbReference type="ChEBI" id="CHEBI:15378"/>
        <dbReference type="ChEBI" id="CHEBI:29999"/>
        <dbReference type="ChEBI" id="CHEBI:30616"/>
        <dbReference type="ChEBI" id="CHEBI:83421"/>
        <dbReference type="ChEBI" id="CHEBI:456216"/>
        <dbReference type="EC" id="2.7.11.1"/>
    </reaction>
</comment>
<dbReference type="InterPro" id="IPR036940">
    <property type="entry name" value="PI3/4_kinase_cat_sf"/>
</dbReference>
<evidence type="ECO:0000256" key="10">
    <source>
        <dbReference type="SAM" id="Coils"/>
    </source>
</evidence>
<dbReference type="Gene3D" id="3.30.1010.10">
    <property type="entry name" value="Phosphatidylinositol 3-kinase Catalytic Subunit, Chain A, domain 4"/>
    <property type="match status" value="1"/>
</dbReference>
<name>A0A1R1XW46_9FUNG</name>
<accession>A0A1R1XW46</accession>
<dbReference type="CDD" id="cd05169">
    <property type="entry name" value="PIKKc_TOR"/>
    <property type="match status" value="1"/>
</dbReference>
<dbReference type="InterPro" id="IPR050517">
    <property type="entry name" value="DDR_Repair_Kinase"/>
</dbReference>
<dbReference type="GO" id="GO:0005737">
    <property type="term" value="C:cytoplasm"/>
    <property type="evidence" value="ECO:0007669"/>
    <property type="project" value="TreeGrafter"/>
</dbReference>
<dbReference type="Pfam" id="PF00454">
    <property type="entry name" value="PI3_PI4_kinase"/>
    <property type="match status" value="1"/>
</dbReference>
<dbReference type="SUPFAM" id="SSF47212">
    <property type="entry name" value="FKBP12-rapamycin-binding domain of FKBP-rapamycin-associated protein (FRAP)"/>
    <property type="match status" value="1"/>
</dbReference>
<dbReference type="EC" id="2.7.11.1" evidence="2"/>
<comment type="catalytic activity">
    <reaction evidence="8">
        <text>L-threonyl-[protein] + ATP = O-phospho-L-threonyl-[protein] + ADP + H(+)</text>
        <dbReference type="Rhea" id="RHEA:46608"/>
        <dbReference type="Rhea" id="RHEA-COMP:11060"/>
        <dbReference type="Rhea" id="RHEA-COMP:11605"/>
        <dbReference type="ChEBI" id="CHEBI:15378"/>
        <dbReference type="ChEBI" id="CHEBI:30013"/>
        <dbReference type="ChEBI" id="CHEBI:30616"/>
        <dbReference type="ChEBI" id="CHEBI:61977"/>
        <dbReference type="ChEBI" id="CHEBI:456216"/>
        <dbReference type="EC" id="2.7.11.1"/>
    </reaction>
</comment>
<dbReference type="GO" id="GO:0004674">
    <property type="term" value="F:protein serine/threonine kinase activity"/>
    <property type="evidence" value="ECO:0007669"/>
    <property type="project" value="UniProtKB-EC"/>
</dbReference>
<dbReference type="InterPro" id="IPR014009">
    <property type="entry name" value="PIK_FAT"/>
</dbReference>
<keyword evidence="10" id="KW-0175">Coiled coil</keyword>
<evidence type="ECO:0000256" key="6">
    <source>
        <dbReference type="ARBA" id="ARBA00022777"/>
    </source>
</evidence>
<dbReference type="Pfam" id="PF02259">
    <property type="entry name" value="FAT"/>
    <property type="match status" value="1"/>
</dbReference>
<dbReference type="FunFam" id="3.30.1010.10:FF:000006">
    <property type="entry name" value="Serine/threonine-protein kinase TOR"/>
    <property type="match status" value="1"/>
</dbReference>
<dbReference type="GO" id="GO:0016242">
    <property type="term" value="P:negative regulation of macroautophagy"/>
    <property type="evidence" value="ECO:0007669"/>
    <property type="project" value="TreeGrafter"/>
</dbReference>
<keyword evidence="15" id="KW-1185">Reference proteome</keyword>
<dbReference type="PROSITE" id="PS51189">
    <property type="entry name" value="FAT"/>
    <property type="match status" value="1"/>
</dbReference>
<dbReference type="PANTHER" id="PTHR11139">
    <property type="entry name" value="ATAXIA TELANGIECTASIA MUTATED ATM -RELATED"/>
    <property type="match status" value="1"/>
</dbReference>
<evidence type="ECO:0000256" key="4">
    <source>
        <dbReference type="ARBA" id="ARBA00022737"/>
    </source>
</evidence>
<feature type="domain" description="FAT" evidence="12">
    <location>
        <begin position="1"/>
        <end position="290"/>
    </location>
</feature>
<comment type="caution">
    <text evidence="14">The sequence shown here is derived from an EMBL/GenBank/DDBJ whole genome shotgun (WGS) entry which is preliminary data.</text>
</comment>
<dbReference type="Proteomes" id="UP000187429">
    <property type="component" value="Unassembled WGS sequence"/>
</dbReference>
<dbReference type="SMART" id="SM01343">
    <property type="entry name" value="FATC"/>
    <property type="match status" value="1"/>
</dbReference>